<evidence type="ECO:0000259" key="1">
    <source>
        <dbReference type="Pfam" id="PF07287"/>
    </source>
</evidence>
<dbReference type="InterPro" id="IPR010839">
    <property type="entry name" value="AtuA_N"/>
</dbReference>
<dbReference type="OrthoDB" id="9763456at2"/>
<protein>
    <submittedName>
        <fullName evidence="3">DUF1446 domain-containing protein</fullName>
    </submittedName>
</protein>
<keyword evidence="4" id="KW-1185">Reference proteome</keyword>
<dbReference type="EMBL" id="VKKU01000002">
    <property type="protein sequence ID" value="TSB02477.1"/>
    <property type="molecule type" value="Genomic_DNA"/>
</dbReference>
<gene>
    <name evidence="3" type="ORF">FOM92_15445</name>
</gene>
<dbReference type="AlphaFoldDB" id="A0A553WCS2"/>
<accession>A0A553WCS2</accession>
<organism evidence="3 4">
    <name type="scientific">Sphingorhabdus contaminans</name>
    <dbReference type="NCBI Taxonomy" id="1343899"/>
    <lineage>
        <taxon>Bacteria</taxon>
        <taxon>Pseudomonadati</taxon>
        <taxon>Pseudomonadota</taxon>
        <taxon>Alphaproteobacteria</taxon>
        <taxon>Sphingomonadales</taxon>
        <taxon>Sphingomonadaceae</taxon>
        <taxon>Sphingorhabdus</taxon>
    </lineage>
</organism>
<evidence type="ECO:0000313" key="4">
    <source>
        <dbReference type="Proteomes" id="UP000320160"/>
    </source>
</evidence>
<dbReference type="PANTHER" id="PTHR47708">
    <property type="match status" value="1"/>
</dbReference>
<feature type="domain" description="Acyclic terpene utilisation N-terminal" evidence="1">
    <location>
        <begin position="7"/>
        <end position="437"/>
    </location>
</feature>
<sequence>MTSDKVIRIGGGSAFFIDSALAVPQLLGAGVDYIILDYLAEGAMGMMGRMRLADPDSGFPSDFMDVHIGPFLTQIAQTGTKIVSNAGAVNPGRLAHLLRGKIAELGLSLKVAAIEGDCLMHRLADFAATRDMFTGKAFPQKGVTSANAYLGAFPIARALAQGADIVITGRVVDSALALGPLIHEFGWGPDDLDQLAGGTLAGHMIECGAQVTGGTFTDWHEVEGWANIGSPIAECHSDGRCIITKPEGTGGLVSFGTCAEQMLYEVSDPAAYLVPDVACDFSHVTMEEVGKDRVLVKGAIGNSKPEKLKACATWDDGWRAVAYQPVIGRPALQKAAKQAEALFERGRNLLRARNLADWRRTEAVMIGATGNPASEEVVVKLVVEHDEMLAVQMFAREQFSAISAMAPGTSVAFGVQVQPCMGLVSFLVPRDDLEVTIDVGDGAEPFSEPITLHAELTPSPMVQSKPQVGEAEAVLNQVVGDGVGEAELTIFDLAYTRSGEKGETINIGVIARKPENLPALRAALTPELLRAHLTDLGDFKVTIYEVPGIHALNIVLDGALPGGLNASQRLDPAAKSVGQRLATMAIPCRRQS</sequence>
<proteinExistence type="predicted"/>
<evidence type="ECO:0000259" key="2">
    <source>
        <dbReference type="Pfam" id="PF23544"/>
    </source>
</evidence>
<name>A0A553WCS2_9SPHN</name>
<evidence type="ECO:0000313" key="3">
    <source>
        <dbReference type="EMBL" id="TSB02477.1"/>
    </source>
</evidence>
<dbReference type="RefSeq" id="WP_143777695.1">
    <property type="nucleotide sequence ID" value="NZ_VKKU01000002.1"/>
</dbReference>
<reference evidence="3 4" key="1">
    <citation type="submission" date="2019-07" db="EMBL/GenBank/DDBJ databases">
        <authorList>
            <person name="Park M."/>
        </authorList>
    </citation>
    <scope>NUCLEOTIDE SEQUENCE [LARGE SCALE GENOMIC DNA]</scope>
    <source>
        <strain evidence="3 4">KCTC32445</strain>
    </source>
</reference>
<dbReference type="Proteomes" id="UP000320160">
    <property type="component" value="Unassembled WGS sequence"/>
</dbReference>
<feature type="domain" description="AtuA-like ferredoxin-fold" evidence="2">
    <location>
        <begin position="490"/>
        <end position="586"/>
    </location>
</feature>
<dbReference type="PANTHER" id="PTHR47708:SF2">
    <property type="entry name" value="SI:CH73-132F6.5"/>
    <property type="match status" value="1"/>
</dbReference>
<dbReference type="InterPro" id="IPR056362">
    <property type="entry name" value="AtuA-like_ferredoxin_dom"/>
</dbReference>
<dbReference type="Pfam" id="PF07287">
    <property type="entry name" value="AtuA"/>
    <property type="match status" value="1"/>
</dbReference>
<dbReference type="Pfam" id="PF23544">
    <property type="entry name" value="AtuA_ferredoxin"/>
    <property type="match status" value="1"/>
</dbReference>
<comment type="caution">
    <text evidence="3">The sequence shown here is derived from an EMBL/GenBank/DDBJ whole genome shotgun (WGS) entry which is preliminary data.</text>
</comment>